<feature type="transmembrane region" description="Helical" evidence="9">
    <location>
        <begin position="440"/>
        <end position="464"/>
    </location>
</feature>
<evidence type="ECO:0000256" key="2">
    <source>
        <dbReference type="ARBA" id="ARBA00022448"/>
    </source>
</evidence>
<feature type="transmembrane region" description="Helical" evidence="9">
    <location>
        <begin position="651"/>
        <end position="684"/>
    </location>
</feature>
<evidence type="ECO:0000313" key="12">
    <source>
        <dbReference type="EMBL" id="GAO49372.1"/>
    </source>
</evidence>
<feature type="transmembrane region" description="Helical" evidence="9">
    <location>
        <begin position="704"/>
        <end position="735"/>
    </location>
</feature>
<dbReference type="PANTHER" id="PTHR43310:SF4">
    <property type="entry name" value="AFR304WP"/>
    <property type="match status" value="1"/>
</dbReference>
<proteinExistence type="predicted"/>
<keyword evidence="3" id="KW-0926">Vacuole</keyword>
<dbReference type="Gene3D" id="2.60.120.10">
    <property type="entry name" value="Jelly Rolls"/>
    <property type="match status" value="1"/>
</dbReference>
<dbReference type="SUPFAM" id="SSF52091">
    <property type="entry name" value="SpoIIaa-like"/>
    <property type="match status" value="1"/>
</dbReference>
<dbReference type="InterPro" id="IPR011547">
    <property type="entry name" value="SLC26A/SulP_dom"/>
</dbReference>
<keyword evidence="7 9" id="KW-0472">Membrane</keyword>
<dbReference type="Proteomes" id="UP000033140">
    <property type="component" value="Unassembled WGS sequence"/>
</dbReference>
<feature type="region of interest" description="Disordered" evidence="8">
    <location>
        <begin position="1"/>
        <end position="254"/>
    </location>
</feature>
<feature type="transmembrane region" description="Helical" evidence="9">
    <location>
        <begin position="484"/>
        <end position="504"/>
    </location>
</feature>
<evidence type="ECO:0000256" key="1">
    <source>
        <dbReference type="ARBA" id="ARBA00004128"/>
    </source>
</evidence>
<dbReference type="OMA" id="ENEDFWF"/>
<dbReference type="InterPro" id="IPR002645">
    <property type="entry name" value="STAS_dom"/>
</dbReference>
<dbReference type="CDD" id="cd00038">
    <property type="entry name" value="CAP_ED"/>
    <property type="match status" value="1"/>
</dbReference>
<reference evidence="12 13" key="1">
    <citation type="journal article" date="2011" name="J. Gen. Appl. Microbiol.">
        <title>Draft genome sequencing of the enigmatic yeast Saitoella complicata.</title>
        <authorList>
            <person name="Nishida H."/>
            <person name="Hamamoto M."/>
            <person name="Sugiyama J."/>
        </authorList>
    </citation>
    <scope>NUCLEOTIDE SEQUENCE [LARGE SCALE GENOMIC DNA]</scope>
    <source>
        <strain evidence="12 13">NRRL Y-17804</strain>
    </source>
</reference>
<dbReference type="GO" id="GO:0034490">
    <property type="term" value="P:basic amino acid transmembrane import into vacuole"/>
    <property type="evidence" value="ECO:0007669"/>
    <property type="project" value="UniProtKB-ARBA"/>
</dbReference>
<sequence length="1116" mass="123047">MTDRHLSDPSPDHDIEHDPPSQAGSPHHRHEEERPSLLTALKSSFSSSYKNPVPSNKHRRSISGQSHTNTASYSTPASSVREQTALLASMAMEEASLRNGHAFPARMSHPTEDSSGHLRPGIQRGPSVIPEDSEPNSRLPSPSGSFHSGSAGQSALTSLLRTSPPNERVKSAPLDDASSDRSVPSINISRADTMPRESQLTMASSHGSSDLIVKSPDPIDENSPLLRPMSSSKPSMDRRPSTPEEVPTYFTMPPPSLPDMEDGSWRHRAQGRLQTWAHTGRNHAEEALRRARKVNRRDVWKHGVLRPASNLPAVVLGLLLNVLDALSYGMILFPLGTPLFSKMGPDGISMFYVSCVVSQLVYSLGGSVFKGGVGSEMIEVVPFFHQMAFTIMTEIGEDNPKSVIATTILSFSLSSIVTGLVFFALGAARLGSLIGFFPRHILVGCIGGVGWFLIVTGVEVSARLDGNLTYTLDTAKQLLEAHTLALWATPLLLAIVLIGLQHLFRHHAMVVPAYFISVPMVFYIVVAAVPNLNMADLRGQGWVFDAVDSDMPWWNFYTYYSIEATNWGALAKTFPAMLALTFFGILHVPINVPALGVSTGEDNVDVDRELKAHGVSNALSGMMGSIQNYLVYTNSVLFIRTGGNSRLAGAMLAFATAGIMFIGPSIIGYIPVMVVGALIFLLGIDLVKEALVDTWGKLHPFEYFTIMAIIFSMAAWDFVFGILVGIILACITFVVQTSRKSAIRTTYTGAVARSTVRRHPTQQKFLKQVGDQIHVCKLSGYMFFGTISRVERSIRDLVDTRNFTRRPIRYLIVDFTLIYGIDFSAADAFTRLRRLLGAKEVHLILCGIRENGEIARALKQVDMWADEEGWVQVFEDLNSALESCENELLQAFYQAQRAALHADNKAIERLDVPDQRSQPKSQMAGFDAIANSPRRNFLQQTASSTLKEEVNERGHVALGMYTKFRNFKQPLPLLLQIFGEFTNKGEDFWFGLSKSFKRVELPQGTIVWKQGEDADCFYLIESGILRATYDFEHGEALLSESIVAGTVCGELPFLSETPRTATVVAERSSVVWKMDRSAWTTLQEDKVVMSEMLKIGMKLTSERISAITSYVLTTAK</sequence>
<keyword evidence="13" id="KW-1185">Reference proteome</keyword>
<dbReference type="SMART" id="SM00100">
    <property type="entry name" value="cNMP"/>
    <property type="match status" value="1"/>
</dbReference>
<feature type="compositionally biased region" description="Polar residues" evidence="8">
    <location>
        <begin position="180"/>
        <end position="208"/>
    </location>
</feature>
<feature type="domain" description="Cyclic nucleotide-binding" evidence="10">
    <location>
        <begin position="980"/>
        <end position="1082"/>
    </location>
</feature>
<feature type="compositionally biased region" description="Polar residues" evidence="8">
    <location>
        <begin position="62"/>
        <end position="82"/>
    </location>
</feature>
<dbReference type="AlphaFoldDB" id="A0A0E9NHP0"/>
<evidence type="ECO:0000259" key="11">
    <source>
        <dbReference type="PROSITE" id="PS50801"/>
    </source>
</evidence>
<comment type="caution">
    <text evidence="12">The sequence shown here is derived from an EMBL/GenBank/DDBJ whole genome shotgun (WGS) entry which is preliminary data.</text>
</comment>
<dbReference type="InterPro" id="IPR052706">
    <property type="entry name" value="Membrane-Transporter-like"/>
</dbReference>
<dbReference type="InterPro" id="IPR018490">
    <property type="entry name" value="cNMP-bd_dom_sf"/>
</dbReference>
<protein>
    <recommendedName>
        <fullName evidence="14">STAS domain-containing protein</fullName>
    </recommendedName>
</protein>
<dbReference type="PANTHER" id="PTHR43310">
    <property type="entry name" value="SULFATE TRANSPORTER YBAR-RELATED"/>
    <property type="match status" value="1"/>
</dbReference>
<comment type="subcellular location">
    <subcellularLocation>
        <location evidence="1">Vacuole membrane</location>
        <topology evidence="1">Multi-pass membrane protein</topology>
    </subcellularLocation>
</comment>
<evidence type="ECO:0000256" key="8">
    <source>
        <dbReference type="SAM" id="MobiDB-lite"/>
    </source>
</evidence>
<dbReference type="SUPFAM" id="SSF51206">
    <property type="entry name" value="cAMP-binding domain-like"/>
    <property type="match status" value="1"/>
</dbReference>
<feature type="domain" description="STAS" evidence="11">
    <location>
        <begin position="775"/>
        <end position="884"/>
    </location>
</feature>
<dbReference type="InterPro" id="IPR014710">
    <property type="entry name" value="RmlC-like_jellyroll"/>
</dbReference>
<dbReference type="InterPro" id="IPR000595">
    <property type="entry name" value="cNMP-bd_dom"/>
</dbReference>
<name>A0A0E9NHP0_SAICN</name>
<evidence type="ECO:0000256" key="9">
    <source>
        <dbReference type="SAM" id="Phobius"/>
    </source>
</evidence>
<dbReference type="InterPro" id="IPR036513">
    <property type="entry name" value="STAS_dom_sf"/>
</dbReference>
<evidence type="ECO:0000256" key="6">
    <source>
        <dbReference type="ARBA" id="ARBA00022989"/>
    </source>
</evidence>
<evidence type="ECO:0000256" key="5">
    <source>
        <dbReference type="ARBA" id="ARBA00022970"/>
    </source>
</evidence>
<dbReference type="PROSITE" id="PS50042">
    <property type="entry name" value="CNMP_BINDING_3"/>
    <property type="match status" value="1"/>
</dbReference>
<dbReference type="PROSITE" id="PS50801">
    <property type="entry name" value="STAS"/>
    <property type="match status" value="1"/>
</dbReference>
<keyword evidence="5" id="KW-0029">Amino-acid transport</keyword>
<reference evidence="12 13" key="3">
    <citation type="journal article" date="2015" name="Genome Announc.">
        <title>Draft Genome Sequence of the Archiascomycetous Yeast Saitoella complicata.</title>
        <authorList>
            <person name="Yamauchi K."/>
            <person name="Kondo S."/>
            <person name="Hamamoto M."/>
            <person name="Takahashi Y."/>
            <person name="Ogura Y."/>
            <person name="Hayashi T."/>
            <person name="Nishida H."/>
        </authorList>
    </citation>
    <scope>NUCLEOTIDE SEQUENCE [LARGE SCALE GENOMIC DNA]</scope>
    <source>
        <strain evidence="12 13">NRRL Y-17804</strain>
    </source>
</reference>
<dbReference type="Pfam" id="PF00027">
    <property type="entry name" value="cNMP_binding"/>
    <property type="match status" value="1"/>
</dbReference>
<dbReference type="Gene3D" id="3.30.750.24">
    <property type="entry name" value="STAS domain"/>
    <property type="match status" value="1"/>
</dbReference>
<feature type="compositionally biased region" description="Polar residues" evidence="8">
    <location>
        <begin position="41"/>
        <end position="54"/>
    </location>
</feature>
<evidence type="ECO:0000256" key="3">
    <source>
        <dbReference type="ARBA" id="ARBA00022554"/>
    </source>
</evidence>
<dbReference type="GO" id="GO:0000329">
    <property type="term" value="C:fungal-type vacuole membrane"/>
    <property type="evidence" value="ECO:0007669"/>
    <property type="project" value="UniProtKB-ARBA"/>
</dbReference>
<dbReference type="Pfam" id="PF00916">
    <property type="entry name" value="Sulfate_transp"/>
    <property type="match status" value="1"/>
</dbReference>
<keyword evidence="6 9" id="KW-1133">Transmembrane helix</keyword>
<evidence type="ECO:0000256" key="7">
    <source>
        <dbReference type="ARBA" id="ARBA00023136"/>
    </source>
</evidence>
<dbReference type="CDD" id="cd07042">
    <property type="entry name" value="STAS_SulP_like_sulfate_transporter"/>
    <property type="match status" value="1"/>
</dbReference>
<evidence type="ECO:0000313" key="13">
    <source>
        <dbReference type="Proteomes" id="UP000033140"/>
    </source>
</evidence>
<reference evidence="12 13" key="2">
    <citation type="journal article" date="2014" name="J. Gen. Appl. Microbiol.">
        <title>The early diverging ascomycetous budding yeast Saitoella complicata has three histone deacetylases belonging to the Clr6, Hos2, and Rpd3 lineages.</title>
        <authorList>
            <person name="Nishida H."/>
            <person name="Matsumoto T."/>
            <person name="Kondo S."/>
            <person name="Hamamoto M."/>
            <person name="Yoshikawa H."/>
        </authorList>
    </citation>
    <scope>NUCLEOTIDE SEQUENCE [LARGE SCALE GENOMIC DNA]</scope>
    <source>
        <strain evidence="12 13">NRRL Y-17804</strain>
    </source>
</reference>
<evidence type="ECO:0000256" key="4">
    <source>
        <dbReference type="ARBA" id="ARBA00022692"/>
    </source>
</evidence>
<feature type="compositionally biased region" description="Polar residues" evidence="8">
    <location>
        <begin position="136"/>
        <end position="165"/>
    </location>
</feature>
<feature type="compositionally biased region" description="Basic and acidic residues" evidence="8">
    <location>
        <begin position="1"/>
        <end position="19"/>
    </location>
</feature>
<feature type="transmembrane region" description="Helical" evidence="9">
    <location>
        <begin position="403"/>
        <end position="428"/>
    </location>
</feature>
<evidence type="ECO:0000259" key="10">
    <source>
        <dbReference type="PROSITE" id="PS50042"/>
    </source>
</evidence>
<organism evidence="12 13">
    <name type="scientific">Saitoella complicata (strain BCRC 22490 / CBS 7301 / JCM 7358 / NBRC 10748 / NRRL Y-17804)</name>
    <dbReference type="NCBI Taxonomy" id="698492"/>
    <lineage>
        <taxon>Eukaryota</taxon>
        <taxon>Fungi</taxon>
        <taxon>Dikarya</taxon>
        <taxon>Ascomycota</taxon>
        <taxon>Taphrinomycotina</taxon>
        <taxon>Taphrinomycotina incertae sedis</taxon>
        <taxon>Saitoella</taxon>
    </lineage>
</organism>
<gene>
    <name evidence="12" type="ORF">G7K_3523-t1</name>
</gene>
<dbReference type="STRING" id="698492.A0A0E9NHP0"/>
<accession>A0A0E9NHP0</accession>
<evidence type="ECO:0008006" key="14">
    <source>
        <dbReference type="Google" id="ProtNLM"/>
    </source>
</evidence>
<feature type="transmembrane region" description="Helical" evidence="9">
    <location>
        <begin position="311"/>
        <end position="335"/>
    </location>
</feature>
<feature type="transmembrane region" description="Helical" evidence="9">
    <location>
        <begin position="347"/>
        <end position="365"/>
    </location>
</feature>
<feature type="transmembrane region" description="Helical" evidence="9">
    <location>
        <begin position="577"/>
        <end position="598"/>
    </location>
</feature>
<feature type="transmembrane region" description="Helical" evidence="9">
    <location>
        <begin position="511"/>
        <end position="532"/>
    </location>
</feature>
<keyword evidence="4 9" id="KW-0812">Transmembrane</keyword>
<dbReference type="EMBL" id="BACD03000022">
    <property type="protein sequence ID" value="GAO49372.1"/>
    <property type="molecule type" value="Genomic_DNA"/>
</dbReference>
<dbReference type="FunFam" id="3.30.750.24:FF:000012">
    <property type="entry name" value="Sulfate transporter family protein"/>
    <property type="match status" value="1"/>
</dbReference>
<keyword evidence="2" id="KW-0813">Transport</keyword>
<dbReference type="Pfam" id="PF01740">
    <property type="entry name" value="STAS"/>
    <property type="match status" value="1"/>
</dbReference>